<dbReference type="AlphaFoldDB" id="A0A1H5GWG9"/>
<sequence>MPRKGASVGELSTDRRSVVRQAFVAASIDAMEHDPGELICRQDALAAGFTDDEIRRLYTRGGWRRLGHGAYLGESEFEQATPEARHRLLIDATVPRMSSDAVLSHQSAAVMYGLPVWRTPLDRVQVTRNRRGGGRIKTRLTVHCSSLDGRVAEEDGYLVTTPSRMVVDLGRALPFEQAVVTGDAAVRAFGISPEDLACELASAQGRKGVGAARRVVQFLTGYSESVGESRSRVMFSTMGLPLPSQQGVVRGYDGRTLGRVDFYIESSAFLGEFDGRVKYERMLKPGQGPSDAVFAEKRREDAMRELGFQMVRWTWEELGDPLRLAARIRRVLTRGEASLPPMGRIEQSSLPVPRRLTLRTV</sequence>
<reference evidence="2" key="1">
    <citation type="submission" date="2016-10" db="EMBL/GenBank/DDBJ databases">
        <authorList>
            <person name="Varghese N."/>
        </authorList>
    </citation>
    <scope>NUCLEOTIDE SEQUENCE [LARGE SCALE GENOMIC DNA]</scope>
    <source>
        <strain evidence="2">DSM 44719</strain>
    </source>
</reference>
<dbReference type="Proteomes" id="UP000183407">
    <property type="component" value="Unassembled WGS sequence"/>
</dbReference>
<evidence type="ECO:0000313" key="1">
    <source>
        <dbReference type="EMBL" id="SEE20069.1"/>
    </source>
</evidence>
<evidence type="ECO:0000313" key="2">
    <source>
        <dbReference type="Proteomes" id="UP000183407"/>
    </source>
</evidence>
<organism evidence="1 2">
    <name type="scientific">Rhodococcus jostii</name>
    <dbReference type="NCBI Taxonomy" id="132919"/>
    <lineage>
        <taxon>Bacteria</taxon>
        <taxon>Bacillati</taxon>
        <taxon>Actinomycetota</taxon>
        <taxon>Actinomycetes</taxon>
        <taxon>Mycobacteriales</taxon>
        <taxon>Nocardiaceae</taxon>
        <taxon>Rhodococcus</taxon>
    </lineage>
</organism>
<gene>
    <name evidence="1" type="ORF">SAMN04490220_6976</name>
</gene>
<name>A0A1H5GWG9_RHOJO</name>
<accession>A0A1H5GWG9</accession>
<dbReference type="EMBL" id="FNTL01000004">
    <property type="protein sequence ID" value="SEE20069.1"/>
    <property type="molecule type" value="Genomic_DNA"/>
</dbReference>
<proteinExistence type="predicted"/>
<protein>
    <submittedName>
        <fullName evidence="1">Transcriptional regulator, AbiEi antitoxin, Type IV TA system</fullName>
    </submittedName>
</protein>